<organism evidence="2 3">
    <name type="scientific">Candidatus Paracaedimonas acanthamoebae</name>
    <dbReference type="NCBI Taxonomy" id="244581"/>
    <lineage>
        <taxon>Bacteria</taxon>
        <taxon>Pseudomonadati</taxon>
        <taxon>Pseudomonadota</taxon>
        <taxon>Alphaproteobacteria</taxon>
        <taxon>Holosporales</taxon>
        <taxon>Caedimonadaceae</taxon>
        <taxon>Candidatus Paracaedimonas</taxon>
    </lineage>
</organism>
<sequence>MSLKKFSKVFLSFLFTIVSSLPVKSSDTSSDESFYERLAPLKIVRESFQPLEIELFQPEYRGIGFPGTTIEDDSLYEEIGGGSSSDEFFEEPSRSSKDSARVSSTSRHRV</sequence>
<feature type="compositionally biased region" description="Low complexity" evidence="1">
    <location>
        <begin position="101"/>
        <end position="110"/>
    </location>
</feature>
<evidence type="ECO:0000256" key="1">
    <source>
        <dbReference type="SAM" id="MobiDB-lite"/>
    </source>
</evidence>
<comment type="caution">
    <text evidence="2">The sequence shown here is derived from an EMBL/GenBank/DDBJ whole genome shotgun (WGS) entry which is preliminary data.</text>
</comment>
<protein>
    <submittedName>
        <fullName evidence="2">Uncharacterized protein</fullName>
    </submittedName>
</protein>
<gene>
    <name evidence="2" type="ORF">J0H12_05430</name>
</gene>
<dbReference type="AlphaFoldDB" id="A0A8J7PJJ1"/>
<reference evidence="2" key="1">
    <citation type="submission" date="2021-02" db="EMBL/GenBank/DDBJ databases">
        <title>Thiocyanate and organic carbon inputs drive convergent selection for specific autotrophic Afipia and Thiobacillus strains within complex microbiomes.</title>
        <authorList>
            <person name="Huddy R.J."/>
            <person name="Sachdeva R."/>
            <person name="Kadzinga F."/>
            <person name="Kantor R.S."/>
            <person name="Harrison S.T.L."/>
            <person name="Banfield J.F."/>
        </authorList>
    </citation>
    <scope>NUCLEOTIDE SEQUENCE</scope>
    <source>
        <strain evidence="2">SCN18_10_11_15_R4_P_38_20</strain>
    </source>
</reference>
<accession>A0A8J7PJJ1</accession>
<feature type="compositionally biased region" description="Basic and acidic residues" evidence="1">
    <location>
        <begin position="91"/>
        <end position="100"/>
    </location>
</feature>
<dbReference type="Proteomes" id="UP000664414">
    <property type="component" value="Unassembled WGS sequence"/>
</dbReference>
<evidence type="ECO:0000313" key="3">
    <source>
        <dbReference type="Proteomes" id="UP000664414"/>
    </source>
</evidence>
<feature type="region of interest" description="Disordered" evidence="1">
    <location>
        <begin position="76"/>
        <end position="110"/>
    </location>
</feature>
<name>A0A8J7PJJ1_9PROT</name>
<evidence type="ECO:0000313" key="2">
    <source>
        <dbReference type="EMBL" id="MBN9413345.1"/>
    </source>
</evidence>
<proteinExistence type="predicted"/>
<dbReference type="EMBL" id="JAFKGL010000021">
    <property type="protein sequence ID" value="MBN9413345.1"/>
    <property type="molecule type" value="Genomic_DNA"/>
</dbReference>